<keyword evidence="1" id="KW-0224">Dipeptidase</keyword>
<gene>
    <name evidence="2" type="ORF">CLODIP_2_CD03809</name>
</gene>
<sequence length="406" mass="44980">MSLTKALTFLAVVVLASAANRRTPEEARQIALRVLESVPLVDGHNDLAMNIRQLADGKLSNVDLSQNLTDNPFWQGCNNCHTDIPRLRAGMVGAQFWSAYTGCRTQYLDSAQWTIDIIDIIKRFTTRHSADFKFVTTAQGIWDAFNEGKIGSLIGVEGGHSIDNRISVLRQFYDLGVRYMTLNHVCNTPWCDSSPVDDPESGIAPNLNGLSDFGVTVIREMNRLGMLVDLSHVSKAAQIQTIGVSRAPIIFSHSDAFALCNHHRNVHDDVLQLVRDTNSIVMVNFYNYYVTCSGSGTIQDVANHINYIANLAGFDHVGIGADFDGIESPPVGLSDTSYYPDLFALLAEDPIWTEANLRKLAGENLIRVFRDVERVRDEMAAEGITPFEENIPVSDLGTNTQCYTEY</sequence>
<keyword evidence="1" id="KW-0482">Metalloprotease</keyword>
<protein>
    <recommendedName>
        <fullName evidence="1">Dipeptidase</fullName>
        <ecNumber evidence="1">3.4.13.19</ecNumber>
    </recommendedName>
</protein>
<keyword evidence="1" id="KW-0479">Metal-binding</keyword>
<keyword evidence="3" id="KW-1185">Reference proteome</keyword>
<dbReference type="PROSITE" id="PS51365">
    <property type="entry name" value="RENAL_DIPEPTIDASE_2"/>
    <property type="match status" value="1"/>
</dbReference>
<comment type="catalytic activity">
    <reaction evidence="1">
        <text>an L-aminoacyl-L-amino acid + H2O = 2 an L-alpha-amino acid</text>
        <dbReference type="Rhea" id="RHEA:48940"/>
        <dbReference type="ChEBI" id="CHEBI:15377"/>
        <dbReference type="ChEBI" id="CHEBI:59869"/>
        <dbReference type="ChEBI" id="CHEBI:77460"/>
        <dbReference type="EC" id="3.4.13.19"/>
    </reaction>
</comment>
<dbReference type="EC" id="3.4.13.19" evidence="1"/>
<evidence type="ECO:0000256" key="1">
    <source>
        <dbReference type="RuleBase" id="RU341113"/>
    </source>
</evidence>
<dbReference type="Proteomes" id="UP000494165">
    <property type="component" value="Unassembled WGS sequence"/>
</dbReference>
<dbReference type="InterPro" id="IPR032466">
    <property type="entry name" value="Metal_Hydrolase"/>
</dbReference>
<evidence type="ECO:0000313" key="3">
    <source>
        <dbReference type="Proteomes" id="UP000494165"/>
    </source>
</evidence>
<dbReference type="CDD" id="cd01301">
    <property type="entry name" value="rDP_like"/>
    <property type="match status" value="1"/>
</dbReference>
<accession>A0A8S1D5R8</accession>
<keyword evidence="1" id="KW-0732">Signal</keyword>
<dbReference type="InterPro" id="IPR008257">
    <property type="entry name" value="Pept_M19"/>
</dbReference>
<dbReference type="OrthoDB" id="445695at2759"/>
<dbReference type="Gene3D" id="3.20.20.140">
    <property type="entry name" value="Metal-dependent hydrolases"/>
    <property type="match status" value="1"/>
</dbReference>
<feature type="signal peptide" evidence="1">
    <location>
        <begin position="1"/>
        <end position="18"/>
    </location>
</feature>
<keyword evidence="1" id="KW-0645">Protease</keyword>
<dbReference type="GO" id="GO:0070573">
    <property type="term" value="F:metallodipeptidase activity"/>
    <property type="evidence" value="ECO:0007669"/>
    <property type="project" value="InterPro"/>
</dbReference>
<dbReference type="PANTHER" id="PTHR10443:SF45">
    <property type="entry name" value="DIPEPTIDASE"/>
    <property type="match status" value="1"/>
</dbReference>
<comment type="subcellular location">
    <subcellularLocation>
        <location evidence="1">Membrane</location>
        <topology evidence="1">Lipid-anchor</topology>
        <topology evidence="1">GPI-anchor</topology>
    </subcellularLocation>
</comment>
<keyword evidence="1" id="KW-0325">Glycoprotein</keyword>
<feature type="chain" id="PRO_5035965329" description="Dipeptidase" evidence="1">
    <location>
        <begin position="19"/>
        <end position="406"/>
    </location>
</feature>
<keyword evidence="1" id="KW-0449">Lipoprotein</keyword>
<dbReference type="EMBL" id="CADEPI010000118">
    <property type="protein sequence ID" value="CAB3375798.1"/>
    <property type="molecule type" value="Genomic_DNA"/>
</dbReference>
<keyword evidence="1" id="KW-0378">Hydrolase</keyword>
<dbReference type="GO" id="GO:0098552">
    <property type="term" value="C:side of membrane"/>
    <property type="evidence" value="ECO:0007669"/>
    <property type="project" value="UniProtKB-KW"/>
</dbReference>
<dbReference type="SUPFAM" id="SSF51556">
    <property type="entry name" value="Metallo-dependent hydrolases"/>
    <property type="match status" value="1"/>
</dbReference>
<proteinExistence type="inferred from homology"/>
<dbReference type="Pfam" id="PF01244">
    <property type="entry name" value="Peptidase_M19"/>
    <property type="match status" value="1"/>
</dbReference>
<dbReference type="InterPro" id="IPR000180">
    <property type="entry name" value="Dipep_AS"/>
</dbReference>
<evidence type="ECO:0000313" key="2">
    <source>
        <dbReference type="EMBL" id="CAB3375798.1"/>
    </source>
</evidence>
<comment type="caution">
    <text evidence="2">The sequence shown here is derived from an EMBL/GenBank/DDBJ whole genome shotgun (WGS) entry which is preliminary data.</text>
</comment>
<dbReference type="GO" id="GO:0006508">
    <property type="term" value="P:proteolysis"/>
    <property type="evidence" value="ECO:0007669"/>
    <property type="project" value="UniProtKB-KW"/>
</dbReference>
<dbReference type="AlphaFoldDB" id="A0A8S1D5R8"/>
<keyword evidence="1" id="KW-1015">Disulfide bond</keyword>
<comment type="similarity">
    <text evidence="1">Belongs to the metallo-dependent hydrolases superfamily. Peptidase M19 family.</text>
</comment>
<keyword evidence="1" id="KW-0472">Membrane</keyword>
<keyword evidence="1" id="KW-0862">Zinc</keyword>
<name>A0A8S1D5R8_9INSE</name>
<comment type="subunit">
    <text evidence="1">Homodimer; disulfide-linked.</text>
</comment>
<organism evidence="2 3">
    <name type="scientific">Cloeon dipterum</name>
    <dbReference type="NCBI Taxonomy" id="197152"/>
    <lineage>
        <taxon>Eukaryota</taxon>
        <taxon>Metazoa</taxon>
        <taxon>Ecdysozoa</taxon>
        <taxon>Arthropoda</taxon>
        <taxon>Hexapoda</taxon>
        <taxon>Insecta</taxon>
        <taxon>Pterygota</taxon>
        <taxon>Palaeoptera</taxon>
        <taxon>Ephemeroptera</taxon>
        <taxon>Pisciforma</taxon>
        <taxon>Baetidae</taxon>
        <taxon>Cloeon</taxon>
    </lineage>
</organism>
<reference evidence="2 3" key="1">
    <citation type="submission" date="2020-04" db="EMBL/GenBank/DDBJ databases">
        <authorList>
            <person name="Alioto T."/>
            <person name="Alioto T."/>
            <person name="Gomez Garrido J."/>
        </authorList>
    </citation>
    <scope>NUCLEOTIDE SEQUENCE [LARGE SCALE GENOMIC DNA]</scope>
</reference>
<keyword evidence="1" id="KW-0336">GPI-anchor</keyword>
<comment type="cofactor">
    <cofactor evidence="1">
        <name>Zn(2+)</name>
        <dbReference type="ChEBI" id="CHEBI:29105"/>
    </cofactor>
</comment>
<dbReference type="PANTHER" id="PTHR10443">
    <property type="entry name" value="MICROSOMAL DIPEPTIDASE"/>
    <property type="match status" value="1"/>
</dbReference>
<dbReference type="PROSITE" id="PS00869">
    <property type="entry name" value="RENAL_DIPEPTIDASE_1"/>
    <property type="match status" value="1"/>
</dbReference>
<dbReference type="GO" id="GO:0046872">
    <property type="term" value="F:metal ion binding"/>
    <property type="evidence" value="ECO:0007669"/>
    <property type="project" value="UniProtKB-UniRule"/>
</dbReference>